<dbReference type="RefSeq" id="WP_274457093.1">
    <property type="nucleotide sequence ID" value="NZ_CP067097.1"/>
</dbReference>
<evidence type="ECO:0000259" key="1">
    <source>
        <dbReference type="Pfam" id="PF01882"/>
    </source>
</evidence>
<dbReference type="InterPro" id="IPR002881">
    <property type="entry name" value="DUF58"/>
</dbReference>
<name>A0ABT9XGK2_9BACL</name>
<dbReference type="PANTHER" id="PTHR34351:SF2">
    <property type="entry name" value="DUF58 DOMAIN-CONTAINING PROTEIN"/>
    <property type="match status" value="1"/>
</dbReference>
<dbReference type="Proteomes" id="UP001232973">
    <property type="component" value="Unassembled WGS sequence"/>
</dbReference>
<gene>
    <name evidence="2" type="ORF">J2S03_001266</name>
</gene>
<dbReference type="PANTHER" id="PTHR34351">
    <property type="entry name" value="SLR1927 PROTEIN-RELATED"/>
    <property type="match status" value="1"/>
</dbReference>
<organism evidence="2 3">
    <name type="scientific">Alicyclobacillus cycloheptanicus</name>
    <dbReference type="NCBI Taxonomy" id="1457"/>
    <lineage>
        <taxon>Bacteria</taxon>
        <taxon>Bacillati</taxon>
        <taxon>Bacillota</taxon>
        <taxon>Bacilli</taxon>
        <taxon>Bacillales</taxon>
        <taxon>Alicyclobacillaceae</taxon>
        <taxon>Alicyclobacillus</taxon>
    </lineage>
</organism>
<protein>
    <submittedName>
        <fullName evidence="2">Uncharacterized protein (DUF58 family)</fullName>
    </submittedName>
</protein>
<dbReference type="EMBL" id="JAUSTP010000007">
    <property type="protein sequence ID" value="MDQ0189434.1"/>
    <property type="molecule type" value="Genomic_DNA"/>
</dbReference>
<reference evidence="2 3" key="1">
    <citation type="submission" date="2023-07" db="EMBL/GenBank/DDBJ databases">
        <title>Genomic Encyclopedia of Type Strains, Phase IV (KMG-IV): sequencing the most valuable type-strain genomes for metagenomic binning, comparative biology and taxonomic classification.</title>
        <authorList>
            <person name="Goeker M."/>
        </authorList>
    </citation>
    <scope>NUCLEOTIDE SEQUENCE [LARGE SCALE GENOMIC DNA]</scope>
    <source>
        <strain evidence="2 3">DSM 4006</strain>
    </source>
</reference>
<accession>A0ABT9XGK2</accession>
<evidence type="ECO:0000313" key="3">
    <source>
        <dbReference type="Proteomes" id="UP001232973"/>
    </source>
</evidence>
<proteinExistence type="predicted"/>
<comment type="caution">
    <text evidence="2">The sequence shown here is derived from an EMBL/GenBank/DDBJ whole genome shotgun (WGS) entry which is preliminary data.</text>
</comment>
<dbReference type="Pfam" id="PF01882">
    <property type="entry name" value="DUF58"/>
    <property type="match status" value="1"/>
</dbReference>
<feature type="domain" description="DUF58" evidence="1">
    <location>
        <begin position="186"/>
        <end position="270"/>
    </location>
</feature>
<keyword evidence="3" id="KW-1185">Reference proteome</keyword>
<sequence>MTALCLLAFFCMVGVMVGWHQVWKRVVAPQVEAELEADVRSLPYGESACVTVKVKNHAWLPAPMVRCAIDLPAGLSLRDAAKSAAQSARVPEGNISLAVSLRPREMVKASYQVYGVARGTYRVTTLTLTLSDGLLSAGEARKLDAFVSFVVHPKKGRAPRVTEHMTRLGAVPSSRRRIPTSLDWVDVRPYQFGDSVRDIAWLLSARRNELIVVDRASSFANDAIVVVSAQVDRDYWAADAGTVDRVCEAAYAIIEQLIRQGTTVRLYTNTALQGKTSSKRHHLMTLSGRWSAKQDMALGHALGAIPVFSNARLEQVLQEVAREAVGPCPIKVVTAYWDDAIDMQVQRLRRRGHSVEVHALQPIAAAEAGRPVNAQEGTP</sequence>
<evidence type="ECO:0000313" key="2">
    <source>
        <dbReference type="EMBL" id="MDQ0189434.1"/>
    </source>
</evidence>